<keyword evidence="3" id="KW-1185">Reference proteome</keyword>
<dbReference type="STRING" id="1987383.A5844_000153"/>
<keyword evidence="1" id="KW-1133">Transmembrane helix</keyword>
<sequence length="108" mass="12821">MLNVYFVFGVPACLLFIYFIFAYIRKRSTIHYLGIILFIISSFMLMFNLQTWQQATTELAYLSSDQLSDRIGYPVYLIWLPIAIATCLVLLNLFRAWRRIRQLRENKA</sequence>
<evidence type="ECO:0000313" key="3">
    <source>
        <dbReference type="Proteomes" id="UP000194933"/>
    </source>
</evidence>
<protein>
    <recommendedName>
        <fullName evidence="4">Integral membrane protein</fullName>
    </recommendedName>
</protein>
<evidence type="ECO:0000313" key="2">
    <source>
        <dbReference type="EMBL" id="OTP11938.1"/>
    </source>
</evidence>
<reference evidence="2 3" key="1">
    <citation type="submission" date="2017-05" db="EMBL/GenBank/DDBJ databases">
        <title>The Genome Sequence of Enterococcus sp. 10A9_DIV0425.</title>
        <authorList>
            <consortium name="The Broad Institute Genomics Platform"/>
            <consortium name="The Broad Institute Genomic Center for Infectious Diseases"/>
            <person name="Earl A."/>
            <person name="Manson A."/>
            <person name="Schwartman J."/>
            <person name="Gilmore M."/>
            <person name="Abouelleil A."/>
            <person name="Cao P."/>
            <person name="Chapman S."/>
            <person name="Cusick C."/>
            <person name="Shea T."/>
            <person name="Young S."/>
            <person name="Neafsey D."/>
            <person name="Nusbaum C."/>
            <person name="Birren B."/>
        </authorList>
    </citation>
    <scope>NUCLEOTIDE SEQUENCE [LARGE SCALE GENOMIC DNA]</scope>
    <source>
        <strain evidence="2 3">10A9_DIV0425</strain>
    </source>
</reference>
<dbReference type="Proteomes" id="UP000194933">
    <property type="component" value="Unassembled WGS sequence"/>
</dbReference>
<evidence type="ECO:0000256" key="1">
    <source>
        <dbReference type="SAM" id="Phobius"/>
    </source>
</evidence>
<dbReference type="RefSeq" id="WP_086283166.1">
    <property type="nucleotide sequence ID" value="NZ_NGMO01000001.1"/>
</dbReference>
<gene>
    <name evidence="2" type="ORF">A5844_000153</name>
</gene>
<evidence type="ECO:0008006" key="4">
    <source>
        <dbReference type="Google" id="ProtNLM"/>
    </source>
</evidence>
<feature type="transmembrane region" description="Helical" evidence="1">
    <location>
        <begin position="71"/>
        <end position="94"/>
    </location>
</feature>
<keyword evidence="1" id="KW-0812">Transmembrane</keyword>
<dbReference type="AlphaFoldDB" id="A0A2C9XQ14"/>
<feature type="transmembrane region" description="Helical" evidence="1">
    <location>
        <begin position="6"/>
        <end position="24"/>
    </location>
</feature>
<organism evidence="2 3">
    <name type="scientific">Candidatus Enterococcus wittei</name>
    <dbReference type="NCBI Taxonomy" id="1987383"/>
    <lineage>
        <taxon>Bacteria</taxon>
        <taxon>Bacillati</taxon>
        <taxon>Bacillota</taxon>
        <taxon>Bacilli</taxon>
        <taxon>Lactobacillales</taxon>
        <taxon>Enterococcaceae</taxon>
        <taxon>Enterococcus</taxon>
    </lineage>
</organism>
<feature type="transmembrane region" description="Helical" evidence="1">
    <location>
        <begin position="31"/>
        <end position="51"/>
    </location>
</feature>
<proteinExistence type="predicted"/>
<comment type="caution">
    <text evidence="2">The sequence shown here is derived from an EMBL/GenBank/DDBJ whole genome shotgun (WGS) entry which is preliminary data.</text>
</comment>
<name>A0A2C9XQ14_9ENTE</name>
<accession>A0A2C9XQ14</accession>
<dbReference type="EMBL" id="NGMO01000001">
    <property type="protein sequence ID" value="OTP11938.1"/>
    <property type="molecule type" value="Genomic_DNA"/>
</dbReference>
<keyword evidence="1" id="KW-0472">Membrane</keyword>